<evidence type="ECO:0000313" key="2">
    <source>
        <dbReference type="EMBL" id="CAB3380633.1"/>
    </source>
</evidence>
<name>A0A8S1DKT6_9INSE</name>
<accession>A0A8S1DKT6</accession>
<evidence type="ECO:0000313" key="3">
    <source>
        <dbReference type="Proteomes" id="UP000494165"/>
    </source>
</evidence>
<comment type="caution">
    <text evidence="2">The sequence shown here is derived from an EMBL/GenBank/DDBJ whole genome shotgun (WGS) entry which is preliminary data.</text>
</comment>
<dbReference type="AlphaFoldDB" id="A0A8S1DKT6"/>
<sequence length="200" mass="21032">MTETCFVTQVRLLAALDVANAATQAKKQPPARLSTFFAAFAWPFLPQVIYAANPESKLTEKKQKEVAASVVHPMPTATSKLRQRKAAAMAVISAALAPLQMKESSDSGSNLPTLVLLLLRGLHSTVAKSVLGAAVASALLLVIGEVAACLVGVYTAANLPIGLYFMVAALGVIGFFAAQAILQDTASIQRRKSSLALLNR</sequence>
<feature type="transmembrane region" description="Helical" evidence="1">
    <location>
        <begin position="130"/>
        <end position="155"/>
    </location>
</feature>
<keyword evidence="3" id="KW-1185">Reference proteome</keyword>
<proteinExistence type="predicted"/>
<dbReference type="Proteomes" id="UP000494165">
    <property type="component" value="Unassembled WGS sequence"/>
</dbReference>
<feature type="transmembrane region" description="Helical" evidence="1">
    <location>
        <begin position="161"/>
        <end position="182"/>
    </location>
</feature>
<organism evidence="2 3">
    <name type="scientific">Cloeon dipterum</name>
    <dbReference type="NCBI Taxonomy" id="197152"/>
    <lineage>
        <taxon>Eukaryota</taxon>
        <taxon>Metazoa</taxon>
        <taxon>Ecdysozoa</taxon>
        <taxon>Arthropoda</taxon>
        <taxon>Hexapoda</taxon>
        <taxon>Insecta</taxon>
        <taxon>Pterygota</taxon>
        <taxon>Palaeoptera</taxon>
        <taxon>Ephemeroptera</taxon>
        <taxon>Pisciforma</taxon>
        <taxon>Baetidae</taxon>
        <taxon>Cloeon</taxon>
    </lineage>
</organism>
<dbReference type="EMBL" id="CADEPI010000213">
    <property type="protein sequence ID" value="CAB3380633.1"/>
    <property type="molecule type" value="Genomic_DNA"/>
</dbReference>
<keyword evidence="1" id="KW-1133">Transmembrane helix</keyword>
<evidence type="ECO:0000256" key="1">
    <source>
        <dbReference type="SAM" id="Phobius"/>
    </source>
</evidence>
<reference evidence="2 3" key="1">
    <citation type="submission" date="2020-04" db="EMBL/GenBank/DDBJ databases">
        <authorList>
            <person name="Alioto T."/>
            <person name="Alioto T."/>
            <person name="Gomez Garrido J."/>
        </authorList>
    </citation>
    <scope>NUCLEOTIDE SEQUENCE [LARGE SCALE GENOMIC DNA]</scope>
</reference>
<keyword evidence="1" id="KW-0472">Membrane</keyword>
<gene>
    <name evidence="2" type="ORF">CLODIP_2_CD11847</name>
</gene>
<keyword evidence="1" id="KW-0812">Transmembrane</keyword>
<protein>
    <submittedName>
        <fullName evidence="2">Uncharacterized protein</fullName>
    </submittedName>
</protein>